<sequence>MGANFRLGHKVLKKPHASWLRTVVISSVYEAVILYFCIN</sequence>
<evidence type="ECO:0000313" key="2">
    <source>
        <dbReference type="Proteomes" id="UP000011135"/>
    </source>
</evidence>
<keyword evidence="2" id="KW-1185">Reference proteome</keyword>
<evidence type="ECO:0000313" key="1">
    <source>
        <dbReference type="EMBL" id="ELR68879.1"/>
    </source>
</evidence>
<dbReference type="AlphaFoldDB" id="L8JMY8"/>
<gene>
    <name evidence="1" type="ORF">C900_05705</name>
</gene>
<dbReference type="EMBL" id="AMZN01000089">
    <property type="protein sequence ID" value="ELR68879.1"/>
    <property type="molecule type" value="Genomic_DNA"/>
</dbReference>
<name>L8JMY8_9BACT</name>
<dbReference type="STRING" id="1237149.C900_05705"/>
<proteinExistence type="predicted"/>
<protein>
    <submittedName>
        <fullName evidence="1">Uncharacterized protein</fullName>
    </submittedName>
</protein>
<accession>L8JMY8</accession>
<comment type="caution">
    <text evidence="1">The sequence shown here is derived from an EMBL/GenBank/DDBJ whole genome shotgun (WGS) entry which is preliminary data.</text>
</comment>
<organism evidence="1 2">
    <name type="scientific">Fulvivirga imtechensis AK7</name>
    <dbReference type="NCBI Taxonomy" id="1237149"/>
    <lineage>
        <taxon>Bacteria</taxon>
        <taxon>Pseudomonadati</taxon>
        <taxon>Bacteroidota</taxon>
        <taxon>Cytophagia</taxon>
        <taxon>Cytophagales</taxon>
        <taxon>Fulvivirgaceae</taxon>
        <taxon>Fulvivirga</taxon>
    </lineage>
</organism>
<dbReference type="Proteomes" id="UP000011135">
    <property type="component" value="Unassembled WGS sequence"/>
</dbReference>
<reference evidence="1 2" key="1">
    <citation type="submission" date="2012-12" db="EMBL/GenBank/DDBJ databases">
        <title>Genome assembly of Fulvivirga imtechensis AK7.</title>
        <authorList>
            <person name="Nupur N."/>
            <person name="Khatri I."/>
            <person name="Kumar R."/>
            <person name="Subramanian S."/>
            <person name="Pinnaka A."/>
        </authorList>
    </citation>
    <scope>NUCLEOTIDE SEQUENCE [LARGE SCALE GENOMIC DNA]</scope>
    <source>
        <strain evidence="1 2">AK7</strain>
    </source>
</reference>